<dbReference type="EMBL" id="UGRU01000001">
    <property type="protein sequence ID" value="SUA43736.1"/>
    <property type="molecule type" value="Genomic_DNA"/>
</dbReference>
<gene>
    <name evidence="4" type="ORF">NCTC13184_03106</name>
</gene>
<dbReference type="PROSITE" id="PS00061">
    <property type="entry name" value="ADH_SHORT"/>
    <property type="match status" value="1"/>
</dbReference>
<reference evidence="4 5" key="1">
    <citation type="submission" date="2018-06" db="EMBL/GenBank/DDBJ databases">
        <authorList>
            <consortium name="Pathogen Informatics"/>
            <person name="Doyle S."/>
        </authorList>
    </citation>
    <scope>NUCLEOTIDE SEQUENCE [LARGE SCALE GENOMIC DNA]</scope>
    <source>
        <strain evidence="4 5">NCTC13184</strain>
    </source>
</reference>
<evidence type="ECO:0000256" key="3">
    <source>
        <dbReference type="RuleBase" id="RU000363"/>
    </source>
</evidence>
<dbReference type="Proteomes" id="UP000255082">
    <property type="component" value="Unassembled WGS sequence"/>
</dbReference>
<dbReference type="AlphaFoldDB" id="A0A378WR31"/>
<evidence type="ECO:0000256" key="1">
    <source>
        <dbReference type="ARBA" id="ARBA00006484"/>
    </source>
</evidence>
<dbReference type="InterPro" id="IPR020904">
    <property type="entry name" value="Sc_DH/Rdtase_CS"/>
</dbReference>
<dbReference type="PANTHER" id="PTHR24322:SF736">
    <property type="entry name" value="RETINOL DEHYDROGENASE 10"/>
    <property type="match status" value="1"/>
</dbReference>
<accession>A0A378WR31</accession>
<sequence length="275" mass="30086">MDTVAGKRVLITGAAMGLGKSFAQRAVREQAADVVLWDVNETALKQTAAELSSGSVSRVHHYVVDVSDQQSIVDAAAAVRSEVGDIDVLVNNAGIVRGNGYFWETENRADIDKTMAINSLAPMYIALEFLPAMVDRKTPARVLNIASSAALVSNPRMSVYAASKWAALGWSDSVRLELEQSGNEHVKVTTVCPTYINTGMFDGAKGFWFTPILEQEEVVDTAWREMKNGAALVVLPWTSRLNRAISGLLPLKVRDYYLNKVGVYHSMDEFTGRKS</sequence>
<dbReference type="PRINTS" id="PR00081">
    <property type="entry name" value="GDHRDH"/>
</dbReference>
<keyword evidence="2 4" id="KW-0560">Oxidoreductase</keyword>
<evidence type="ECO:0000313" key="4">
    <source>
        <dbReference type="EMBL" id="SUA43736.1"/>
    </source>
</evidence>
<evidence type="ECO:0000313" key="5">
    <source>
        <dbReference type="Proteomes" id="UP000255082"/>
    </source>
</evidence>
<dbReference type="RefSeq" id="WP_062965075.1">
    <property type="nucleotide sequence ID" value="NZ_JAJFOE010000001.1"/>
</dbReference>
<dbReference type="InterPro" id="IPR036291">
    <property type="entry name" value="NAD(P)-bd_dom_sf"/>
</dbReference>
<dbReference type="SUPFAM" id="SSF51735">
    <property type="entry name" value="NAD(P)-binding Rossmann-fold domains"/>
    <property type="match status" value="1"/>
</dbReference>
<dbReference type="Gene3D" id="3.40.50.720">
    <property type="entry name" value="NAD(P)-binding Rossmann-like Domain"/>
    <property type="match status" value="1"/>
</dbReference>
<protein>
    <submittedName>
        <fullName evidence="4">3-alpha-(Or 20-beta)-hydroxysteroid dehydrogenase</fullName>
        <ecNumber evidence="4">1.1.1.53</ecNumber>
    </submittedName>
</protein>
<dbReference type="GO" id="GO:0047044">
    <property type="term" value="F:androstan-3-alpha,17-beta-diol dehydrogenase (NAD+) activity"/>
    <property type="evidence" value="ECO:0007669"/>
    <property type="project" value="UniProtKB-EC"/>
</dbReference>
<dbReference type="PANTHER" id="PTHR24322">
    <property type="entry name" value="PKSB"/>
    <property type="match status" value="1"/>
</dbReference>
<proteinExistence type="inferred from homology"/>
<dbReference type="EC" id="1.1.1.53" evidence="4"/>
<evidence type="ECO:0000256" key="2">
    <source>
        <dbReference type="ARBA" id="ARBA00023002"/>
    </source>
</evidence>
<name>A0A378WR31_9NOCA</name>
<dbReference type="Pfam" id="PF00106">
    <property type="entry name" value="adh_short"/>
    <property type="match status" value="1"/>
</dbReference>
<dbReference type="InterPro" id="IPR002347">
    <property type="entry name" value="SDR_fam"/>
</dbReference>
<dbReference type="OrthoDB" id="4523082at2"/>
<comment type="similarity">
    <text evidence="1 3">Belongs to the short-chain dehydrogenases/reductases (SDR) family.</text>
</comment>
<organism evidence="4 5">
    <name type="scientific">Nocardia africana</name>
    <dbReference type="NCBI Taxonomy" id="134964"/>
    <lineage>
        <taxon>Bacteria</taxon>
        <taxon>Bacillati</taxon>
        <taxon>Actinomycetota</taxon>
        <taxon>Actinomycetes</taxon>
        <taxon>Mycobacteriales</taxon>
        <taxon>Nocardiaceae</taxon>
        <taxon>Nocardia</taxon>
    </lineage>
</organism>
<dbReference type="PRINTS" id="PR00080">
    <property type="entry name" value="SDRFAMILY"/>
</dbReference>